<dbReference type="PANTHER" id="PTHR30511:SF0">
    <property type="entry name" value="ALANINE RACEMASE, CATABOLIC-RELATED"/>
    <property type="match status" value="1"/>
</dbReference>
<evidence type="ECO:0000256" key="3">
    <source>
        <dbReference type="ARBA" id="ARBA00023235"/>
    </source>
</evidence>
<dbReference type="Gene3D" id="2.40.37.10">
    <property type="entry name" value="Lyase, Ornithine Decarboxylase, Chain A, domain 1"/>
    <property type="match status" value="1"/>
</dbReference>
<dbReference type="Proteomes" id="UP001168883">
    <property type="component" value="Unassembled WGS sequence"/>
</dbReference>
<comment type="function">
    <text evidence="4">Catalyzes the interconversion of L-alanine and D-alanine. May also act on other amino acids.</text>
</comment>
<comment type="pathway">
    <text evidence="4">Amino-acid biosynthesis; D-alanine biosynthesis; D-alanine from L-alanine: step 1/1.</text>
</comment>
<comment type="cofactor">
    <cofactor evidence="1 4">
        <name>pyridoxal 5'-phosphate</name>
        <dbReference type="ChEBI" id="CHEBI:597326"/>
    </cofactor>
</comment>
<reference evidence="6" key="1">
    <citation type="submission" date="2023-07" db="EMBL/GenBank/DDBJ databases">
        <authorList>
            <person name="Aktuganov G."/>
            <person name="Boyko T."/>
            <person name="Delegan Y."/>
            <person name="Galimzianova N."/>
            <person name="Gilvanova E."/>
            <person name="Korobov V."/>
            <person name="Kuzmina L."/>
            <person name="Melentiev A."/>
            <person name="Milman P."/>
            <person name="Ryabova A."/>
            <person name="Stupak E."/>
            <person name="Yasakov T."/>
            <person name="Zharikova N."/>
            <person name="Zhurenko E."/>
        </authorList>
    </citation>
    <scope>NUCLEOTIDE SEQUENCE</scope>
    <source>
        <strain evidence="6">IB-739</strain>
    </source>
</reference>
<dbReference type="CDD" id="cd00430">
    <property type="entry name" value="PLPDE_III_AR"/>
    <property type="match status" value="1"/>
</dbReference>
<comment type="catalytic activity">
    <reaction evidence="4">
        <text>L-alanine = D-alanine</text>
        <dbReference type="Rhea" id="RHEA:20249"/>
        <dbReference type="ChEBI" id="CHEBI:57416"/>
        <dbReference type="ChEBI" id="CHEBI:57972"/>
        <dbReference type="EC" id="5.1.1.1"/>
    </reaction>
</comment>
<protein>
    <recommendedName>
        <fullName evidence="4">Alanine racemase</fullName>
        <ecNumber evidence="4">5.1.1.1</ecNumber>
    </recommendedName>
</protein>
<keyword evidence="7" id="KW-1185">Reference proteome</keyword>
<feature type="active site" description="Proton acceptor; specific for L-alanine" evidence="4">
    <location>
        <position position="267"/>
    </location>
</feature>
<feature type="domain" description="Alanine racemase C-terminal" evidence="5">
    <location>
        <begin position="246"/>
        <end position="374"/>
    </location>
</feature>
<evidence type="ECO:0000313" key="6">
    <source>
        <dbReference type="EMBL" id="MDO3680281.1"/>
    </source>
</evidence>
<dbReference type="InterPro" id="IPR000821">
    <property type="entry name" value="Ala_racemase"/>
</dbReference>
<keyword evidence="2 4" id="KW-0663">Pyridoxal phosphate</keyword>
<dbReference type="SMART" id="SM01005">
    <property type="entry name" value="Ala_racemase_C"/>
    <property type="match status" value="1"/>
</dbReference>
<keyword evidence="3 4" id="KW-0413">Isomerase</keyword>
<dbReference type="GO" id="GO:0008784">
    <property type="term" value="F:alanine racemase activity"/>
    <property type="evidence" value="ECO:0007669"/>
    <property type="project" value="UniProtKB-EC"/>
</dbReference>
<dbReference type="InterPro" id="IPR020622">
    <property type="entry name" value="Ala_racemase_pyridoxalP-BS"/>
</dbReference>
<evidence type="ECO:0000256" key="1">
    <source>
        <dbReference type="ARBA" id="ARBA00001933"/>
    </source>
</evidence>
<dbReference type="EMBL" id="JAUMKJ010000038">
    <property type="protein sequence ID" value="MDO3680281.1"/>
    <property type="molecule type" value="Genomic_DNA"/>
</dbReference>
<dbReference type="PROSITE" id="PS00395">
    <property type="entry name" value="ALANINE_RACEMASE"/>
    <property type="match status" value="1"/>
</dbReference>
<dbReference type="Pfam" id="PF00842">
    <property type="entry name" value="Ala_racemase_C"/>
    <property type="match status" value="1"/>
</dbReference>
<evidence type="ECO:0000256" key="4">
    <source>
        <dbReference type="HAMAP-Rule" id="MF_01201"/>
    </source>
</evidence>
<dbReference type="PANTHER" id="PTHR30511">
    <property type="entry name" value="ALANINE RACEMASE"/>
    <property type="match status" value="1"/>
</dbReference>
<dbReference type="NCBIfam" id="TIGR00492">
    <property type="entry name" value="alr"/>
    <property type="match status" value="1"/>
</dbReference>
<dbReference type="SUPFAM" id="SSF50621">
    <property type="entry name" value="Alanine racemase C-terminal domain-like"/>
    <property type="match status" value="1"/>
</dbReference>
<sequence>MDSFYRPTRVEISLDALRHNLGEFRRVLPQHVRMMAVVKADAYGHGAVEVCREALQCGVEYIAVAFLDEGLELRQAGITAPILVLGYTPPEGLETAWANEITLNIYTHELLDEWERLGAKDRPLNIHIKIDSGMNRLGLTDAEEAIALIERAMRTPGIRVEGLFTHFACADETDKGYTLEQYGRFKRIVDYFTQKGIQFPYVHAGNSAAGIDTPDLSFNMVRLGIGMYGLYPSEEVNRQQIDLRPVLSIKSSVVMVKRVPEGSGISYGIVYRTQGEETIATLPIGYADGFSRMLTGKVHVLIRGRRVPVVGRICMDQCMLNVSELPDIQMGEEVVILGSQGEDRITAEEHAAWLGTINYEVVCMISHRVPRVYIKDGCVARTVNPLLRHVWEPEA</sequence>
<comment type="similarity">
    <text evidence="4">Belongs to the alanine racemase family.</text>
</comment>
<dbReference type="InterPro" id="IPR009006">
    <property type="entry name" value="Ala_racemase/Decarboxylase_C"/>
</dbReference>
<dbReference type="PRINTS" id="PR00992">
    <property type="entry name" value="ALARACEMASE"/>
</dbReference>
<dbReference type="Gene3D" id="3.20.20.10">
    <property type="entry name" value="Alanine racemase"/>
    <property type="match status" value="1"/>
</dbReference>
<organism evidence="6 7">
    <name type="scientific">Paenibacillus ehimensis</name>
    <dbReference type="NCBI Taxonomy" id="79264"/>
    <lineage>
        <taxon>Bacteria</taxon>
        <taxon>Bacillati</taxon>
        <taxon>Bacillota</taxon>
        <taxon>Bacilli</taxon>
        <taxon>Bacillales</taxon>
        <taxon>Paenibacillaceae</taxon>
        <taxon>Paenibacillus</taxon>
    </lineage>
</organism>
<dbReference type="Pfam" id="PF01168">
    <property type="entry name" value="Ala_racemase_N"/>
    <property type="match status" value="1"/>
</dbReference>
<dbReference type="EC" id="5.1.1.1" evidence="4"/>
<dbReference type="InterPro" id="IPR029066">
    <property type="entry name" value="PLP-binding_barrel"/>
</dbReference>
<comment type="caution">
    <text evidence="6">The sequence shown here is derived from an EMBL/GenBank/DDBJ whole genome shotgun (WGS) entry which is preliminary data.</text>
</comment>
<dbReference type="SUPFAM" id="SSF51419">
    <property type="entry name" value="PLP-binding barrel"/>
    <property type="match status" value="1"/>
</dbReference>
<feature type="binding site" evidence="4">
    <location>
        <position position="315"/>
    </location>
    <ligand>
        <name>substrate</name>
    </ligand>
</feature>
<dbReference type="RefSeq" id="WP_127489876.1">
    <property type="nucleotide sequence ID" value="NZ_JAUMKJ010000038.1"/>
</dbReference>
<proteinExistence type="inferred from homology"/>
<dbReference type="InterPro" id="IPR001608">
    <property type="entry name" value="Ala_racemase_N"/>
</dbReference>
<name>A0ABT8VH48_9BACL</name>
<gene>
    <name evidence="6" type="primary">alr</name>
    <name evidence="6" type="ORF">Q3C12_25050</name>
</gene>
<feature type="modified residue" description="N6-(pyridoxal phosphate)lysine" evidence="4">
    <location>
        <position position="39"/>
    </location>
</feature>
<evidence type="ECO:0000256" key="2">
    <source>
        <dbReference type="ARBA" id="ARBA00022898"/>
    </source>
</evidence>
<accession>A0ABT8VH48</accession>
<feature type="active site" description="Proton acceptor; specific for D-alanine" evidence="4">
    <location>
        <position position="39"/>
    </location>
</feature>
<dbReference type="HAMAP" id="MF_01201">
    <property type="entry name" value="Ala_racemase"/>
    <property type="match status" value="1"/>
</dbReference>
<evidence type="ECO:0000313" key="7">
    <source>
        <dbReference type="Proteomes" id="UP001168883"/>
    </source>
</evidence>
<evidence type="ECO:0000259" key="5">
    <source>
        <dbReference type="SMART" id="SM01005"/>
    </source>
</evidence>
<dbReference type="InterPro" id="IPR011079">
    <property type="entry name" value="Ala_racemase_C"/>
</dbReference>
<feature type="binding site" evidence="4">
    <location>
        <position position="136"/>
    </location>
    <ligand>
        <name>substrate</name>
    </ligand>
</feature>